<evidence type="ECO:0000313" key="2">
    <source>
        <dbReference type="EMBL" id="CAF0722609.1"/>
    </source>
</evidence>
<evidence type="ECO:0000313" key="3">
    <source>
        <dbReference type="Proteomes" id="UP000663879"/>
    </source>
</evidence>
<keyword evidence="1" id="KW-0732">Signal</keyword>
<sequence length="114" mass="13280">MNTLFKLIVIALICGQFISANKVRPPLNSDFVNGPWARIGKRSQYNNNECNYFTNFNYSNEKMIRLYIQCLINNLDATESSESNEKNDSRILLNKIKKVLIKKKDTSSEFFNYL</sequence>
<accession>A0A813MQ46</accession>
<organism evidence="2 3">
    <name type="scientific">Brachionus calyciflorus</name>
    <dbReference type="NCBI Taxonomy" id="104777"/>
    <lineage>
        <taxon>Eukaryota</taxon>
        <taxon>Metazoa</taxon>
        <taxon>Spiralia</taxon>
        <taxon>Gnathifera</taxon>
        <taxon>Rotifera</taxon>
        <taxon>Eurotatoria</taxon>
        <taxon>Monogononta</taxon>
        <taxon>Pseudotrocha</taxon>
        <taxon>Ploima</taxon>
        <taxon>Brachionidae</taxon>
        <taxon>Brachionus</taxon>
    </lineage>
</organism>
<name>A0A813MQ46_9BILA</name>
<dbReference type="EMBL" id="CAJNOC010000173">
    <property type="protein sequence ID" value="CAF0722609.1"/>
    <property type="molecule type" value="Genomic_DNA"/>
</dbReference>
<dbReference type="Proteomes" id="UP000663879">
    <property type="component" value="Unassembled WGS sequence"/>
</dbReference>
<feature type="signal peptide" evidence="1">
    <location>
        <begin position="1"/>
        <end position="20"/>
    </location>
</feature>
<evidence type="ECO:0000256" key="1">
    <source>
        <dbReference type="SAM" id="SignalP"/>
    </source>
</evidence>
<feature type="chain" id="PRO_5032618716" evidence="1">
    <location>
        <begin position="21"/>
        <end position="114"/>
    </location>
</feature>
<keyword evidence="3" id="KW-1185">Reference proteome</keyword>
<dbReference type="AlphaFoldDB" id="A0A813MQ46"/>
<protein>
    <submittedName>
        <fullName evidence="2">Uncharacterized protein</fullName>
    </submittedName>
</protein>
<reference evidence="2" key="1">
    <citation type="submission" date="2021-02" db="EMBL/GenBank/DDBJ databases">
        <authorList>
            <person name="Nowell W R."/>
        </authorList>
    </citation>
    <scope>NUCLEOTIDE SEQUENCE</scope>
    <source>
        <strain evidence="2">Ploen Becks lab</strain>
    </source>
</reference>
<dbReference type="OrthoDB" id="10193259at2759"/>
<comment type="caution">
    <text evidence="2">The sequence shown here is derived from an EMBL/GenBank/DDBJ whole genome shotgun (WGS) entry which is preliminary data.</text>
</comment>
<proteinExistence type="predicted"/>
<gene>
    <name evidence="2" type="ORF">OXX778_LOCUS2272</name>
</gene>